<name>A0A1B8H701_9GAMM</name>
<dbReference type="RefSeq" id="WP_067424744.1">
    <property type="nucleotide sequence ID" value="NZ_LZEX01000034.1"/>
</dbReference>
<organism evidence="1 2">
    <name type="scientific">Morganella psychrotolerans</name>
    <dbReference type="NCBI Taxonomy" id="368603"/>
    <lineage>
        <taxon>Bacteria</taxon>
        <taxon>Pseudomonadati</taxon>
        <taxon>Pseudomonadota</taxon>
        <taxon>Gammaproteobacteria</taxon>
        <taxon>Enterobacterales</taxon>
        <taxon>Morganellaceae</taxon>
        <taxon>Morganella</taxon>
    </lineage>
</organism>
<accession>A0A1B8H701</accession>
<proteinExistence type="predicted"/>
<protein>
    <recommendedName>
        <fullName evidence="3">Phage protein</fullName>
    </recommendedName>
</protein>
<evidence type="ECO:0000313" key="2">
    <source>
        <dbReference type="Proteomes" id="UP000092247"/>
    </source>
</evidence>
<gene>
    <name evidence="1" type="ORF">AYY17_08065</name>
</gene>
<dbReference type="Proteomes" id="UP000092247">
    <property type="component" value="Unassembled WGS sequence"/>
</dbReference>
<dbReference type="EMBL" id="LZEX01000034">
    <property type="protein sequence ID" value="OBU04840.1"/>
    <property type="molecule type" value="Genomic_DNA"/>
</dbReference>
<evidence type="ECO:0000313" key="1">
    <source>
        <dbReference type="EMBL" id="OBU04840.1"/>
    </source>
</evidence>
<sequence>MCEPTMLAAAAIGTGAMQAYSQYTSGKFNADVANQNAKLSDAAADDAVNRGNADAEKQRTRARQLAGTQAATMSANGVDLGAGGALDIFGDTAAMGELDALTVMNNASREAYGHKLQAANDRLNAKMSRRQGNIGAIGTILTTPLSAWGAYKVAGGTGNPLSFGSESTTTGSNLFDTTRQSGNYGRFF</sequence>
<reference evidence="1 2" key="1">
    <citation type="submission" date="2016-06" db="EMBL/GenBank/DDBJ databases">
        <authorList>
            <person name="Kjaerup R.B."/>
            <person name="Dalgaard T.S."/>
            <person name="Juul-Madsen H.R."/>
        </authorList>
    </citation>
    <scope>NUCLEOTIDE SEQUENCE [LARGE SCALE GENOMIC DNA]</scope>
    <source>
        <strain evidence="1 2">GCSL-Mp3</strain>
    </source>
</reference>
<comment type="caution">
    <text evidence="1">The sequence shown here is derived from an EMBL/GenBank/DDBJ whole genome shotgun (WGS) entry which is preliminary data.</text>
</comment>
<dbReference type="AlphaFoldDB" id="A0A1B8H701"/>
<evidence type="ECO:0008006" key="3">
    <source>
        <dbReference type="Google" id="ProtNLM"/>
    </source>
</evidence>